<dbReference type="Pfam" id="PF01403">
    <property type="entry name" value="Sema"/>
    <property type="match status" value="1"/>
</dbReference>
<proteinExistence type="inferred from homology"/>
<dbReference type="SMART" id="SM00423">
    <property type="entry name" value="PSI"/>
    <property type="match status" value="3"/>
</dbReference>
<dbReference type="Gene3D" id="3.30.1680.10">
    <property type="entry name" value="ligand-binding face of the semaphorins, domain 2"/>
    <property type="match status" value="1"/>
</dbReference>
<keyword evidence="9" id="KW-1015">Disulfide bond</keyword>
<evidence type="ECO:0000256" key="5">
    <source>
        <dbReference type="ARBA" id="ARBA00022737"/>
    </source>
</evidence>
<dbReference type="CDD" id="cd00603">
    <property type="entry name" value="IPT_PCSR"/>
    <property type="match status" value="1"/>
</dbReference>
<dbReference type="WBParaSite" id="Csp11.Scaffold630.g20812.t1">
    <property type="protein sequence ID" value="Csp11.Scaffold630.g20812.t1"/>
    <property type="gene ID" value="Csp11.Scaffold630.g20812"/>
</dbReference>
<dbReference type="InterPro" id="IPR013783">
    <property type="entry name" value="Ig-like_fold"/>
</dbReference>
<dbReference type="InterPro" id="IPR002909">
    <property type="entry name" value="IPT_dom"/>
</dbReference>
<dbReference type="InterPro" id="IPR041362">
    <property type="entry name" value="TIG2_plexin"/>
</dbReference>
<dbReference type="Pfam" id="PF01437">
    <property type="entry name" value="PSI"/>
    <property type="match status" value="3"/>
</dbReference>
<evidence type="ECO:0000256" key="10">
    <source>
        <dbReference type="ARBA" id="ARBA00023180"/>
    </source>
</evidence>
<keyword evidence="3" id="KW-0812">Transmembrane</keyword>
<evidence type="ECO:0000259" key="13">
    <source>
        <dbReference type="PROSITE" id="PS51004"/>
    </source>
</evidence>
<dbReference type="Gene3D" id="2.60.40.10">
    <property type="entry name" value="Immunoglobulins"/>
    <property type="match status" value="4"/>
</dbReference>
<dbReference type="InterPro" id="IPR014756">
    <property type="entry name" value="Ig_E-set"/>
</dbReference>
<dbReference type="SMART" id="SM00630">
    <property type="entry name" value="Sema"/>
    <property type="match status" value="1"/>
</dbReference>
<dbReference type="InterPro" id="IPR016201">
    <property type="entry name" value="PSI"/>
</dbReference>
<comment type="caution">
    <text evidence="11">Lacks conserved residue(s) required for the propagation of feature annotation.</text>
</comment>
<dbReference type="InterPro" id="IPR016024">
    <property type="entry name" value="ARM-type_fold"/>
</dbReference>
<evidence type="ECO:0000313" key="15">
    <source>
        <dbReference type="WBParaSite" id="Csp11.Scaffold630.g20812.t1"/>
    </source>
</evidence>
<dbReference type="Pfam" id="PF01833">
    <property type="entry name" value="TIG"/>
    <property type="match status" value="2"/>
</dbReference>
<dbReference type="GO" id="GO:0030334">
    <property type="term" value="P:regulation of cell migration"/>
    <property type="evidence" value="ECO:0007669"/>
    <property type="project" value="TreeGrafter"/>
</dbReference>
<dbReference type="InterPro" id="IPR031148">
    <property type="entry name" value="Plexin"/>
</dbReference>
<protein>
    <submittedName>
        <fullName evidence="15">Sema domain-containing protein</fullName>
    </submittedName>
</protein>
<evidence type="ECO:0000256" key="7">
    <source>
        <dbReference type="ARBA" id="ARBA00022989"/>
    </source>
</evidence>
<dbReference type="InterPro" id="IPR002165">
    <property type="entry name" value="Plexin_repeat"/>
</dbReference>
<dbReference type="GO" id="GO:0017154">
    <property type="term" value="F:semaphorin receptor activity"/>
    <property type="evidence" value="ECO:0007669"/>
    <property type="project" value="InterPro"/>
</dbReference>
<evidence type="ECO:0000256" key="11">
    <source>
        <dbReference type="PROSITE-ProRule" id="PRU00352"/>
    </source>
</evidence>
<dbReference type="Gene3D" id="2.130.10.10">
    <property type="entry name" value="YVTN repeat-like/Quinoprotein amine dehydrogenase"/>
    <property type="match status" value="1"/>
</dbReference>
<feature type="chain" id="PRO_5009309685" evidence="12">
    <location>
        <begin position="20"/>
        <end position="1387"/>
    </location>
</feature>
<sequence>MPNILHIFIILLPLGTAAAAAQKANVYSIDDNLVFENPSSNGQEVFEKMAIDPSTTRVFVGAVNSLYDLTSADLTVRRHVPTGPQDDSPLCRDARNREDCRHQLSRTNSHTKALAVYDKSSKLIECSNLFQGRCRLRNLHNISEVISEAIEPRVSNDTTSSVVIFVGQGPANLTADPVLYVGATIGSGDNDRNSVSSLFLRPQKAFEVVFPGLYGGTHVSLDYRSRGYYKYQIDYINGFESGDYAYFVTRQRKTIHDDSAIQSRLTRVCTGDKNFHSYTEVPLECTQNGVDFNLVQDVYVTRAGYELAKSLDISVSDPVLYGVFWEGDRNSLRAQEPTGKSAICMFTMKEIEAAFKANIMKCYKGTQGLKKNLPWFSSNDDCRFTTLPWEGIKCGKDVNSKIGGDTPISASATFIIEDSSNLLTSIAINTTRSSTVAFVGTQGGKLHKILIESKRSAEKYATEHLTDNEPILADMEFSGDGKHIYVLTPSKVIKMPTSRCESLSSQCDTCLSSRDPYCGWCVSNNHCTQEESCEREVPHTSRGWLDFQNSKCPRIRSVKPDQIQINTADYLNVTIENLQAPKGRRMQCLFQFSSGDAVVSEPMPFDGSLKCATPPMNRLPRIPTNEYHLAAKLIVVSDGSKLPLATTNFSFYDCNRYTSCSTCSASQFPCDWCLESNECVAGKLTEDKCRKQHIVNGLNRDGSSIRKGPSKCPHIVAPVSKMSVATGERRNISVKVENVDATFMGDFKCEFKYGTVTHEKIAMRTSDDTITCDEMQFDPPSSHSSALLGLGSTAYGFNVIWTPTSQGYPKKSSINRVLDNVDNLSIDVYSCENLAPNCGRCLTLDADKYDCGWCSMEGRCLRPHQCSNRQIPDNWLNATQLCPNPVIEDFKPKKGSIFGGTRVTITGSNLGRHVSDVEKAVQIANVACEVVEYVPSQKIVCVTGKSTIKGSNERGVVAVTLRHDSLKFFAHSSEHFSYVEPVVSSMKPVKGPRSGGTDVILTGVDLDTGAEVTVKFGQIGCKVLERTSGWLKCRMGASGEGGQFPLHIAFDGQLQNLPIPIYFEFTSSDTFLQLQEAARSYVVNIDTCHDRRSLEEAARSLYDVFQEKQELSYSAEQDDEAICTQLVAFCDIVKKTDNRIPLAVISANNWEWLMELLVVLQTDQNDTVREHLLNTLQILMEQCGEPVKMTLLDTQLAISLVPLTQKSNGIQIPALKLLATMYSAWEAAIPLEQMDHLNTEYFRRLYQKIGDYHKTDVLELCTNFGGLIETQQSGSAHFPLFQPMIDDPYSCADFGIVLIQELNRVCTVRRLKFLHSVIELGDTVLGKMFYENDLKVLAHVLARETINHDDKEIRLLCITSLRQLLLSTEIVKSDEDIEYALSNFDEN</sequence>
<dbReference type="SUPFAM" id="SSF101912">
    <property type="entry name" value="Sema domain"/>
    <property type="match status" value="1"/>
</dbReference>
<feature type="domain" description="Sema" evidence="13">
    <location>
        <begin position="16"/>
        <end position="497"/>
    </location>
</feature>
<dbReference type="SUPFAM" id="SSF81296">
    <property type="entry name" value="E set domains"/>
    <property type="match status" value="2"/>
</dbReference>
<dbReference type="Pfam" id="PF17960">
    <property type="entry name" value="TIG_plexin"/>
    <property type="match status" value="1"/>
</dbReference>
<accession>A0A1I7UZ73</accession>
<dbReference type="FunFam" id="2.130.10.10:FF:001132">
    <property type="entry name" value="Plexin A"/>
    <property type="match status" value="1"/>
</dbReference>
<dbReference type="eggNOG" id="KOG4035">
    <property type="taxonomic scope" value="Eukaryota"/>
</dbReference>
<evidence type="ECO:0000256" key="8">
    <source>
        <dbReference type="ARBA" id="ARBA00023136"/>
    </source>
</evidence>
<evidence type="ECO:0000313" key="14">
    <source>
        <dbReference type="Proteomes" id="UP000095282"/>
    </source>
</evidence>
<dbReference type="Pfam" id="PF18020">
    <property type="entry name" value="TIG_2"/>
    <property type="match status" value="1"/>
</dbReference>
<dbReference type="Proteomes" id="UP000095282">
    <property type="component" value="Unplaced"/>
</dbReference>
<evidence type="ECO:0000256" key="12">
    <source>
        <dbReference type="SAM" id="SignalP"/>
    </source>
</evidence>
<comment type="subcellular location">
    <subcellularLocation>
        <location evidence="1">Cell membrane</location>
        <topology evidence="1">Single-pass type I membrane protein</topology>
    </subcellularLocation>
</comment>
<keyword evidence="14" id="KW-1185">Reference proteome</keyword>
<feature type="signal peptide" evidence="12">
    <location>
        <begin position="1"/>
        <end position="19"/>
    </location>
</feature>
<dbReference type="SUPFAM" id="SSF48371">
    <property type="entry name" value="ARM repeat"/>
    <property type="match status" value="1"/>
</dbReference>
<evidence type="ECO:0000256" key="6">
    <source>
        <dbReference type="ARBA" id="ARBA00022902"/>
    </source>
</evidence>
<dbReference type="PROSITE" id="PS51004">
    <property type="entry name" value="SEMA"/>
    <property type="match status" value="1"/>
</dbReference>
<dbReference type="GO" id="GO:0007399">
    <property type="term" value="P:nervous system development"/>
    <property type="evidence" value="ECO:0007669"/>
    <property type="project" value="UniProtKB-KW"/>
</dbReference>
<comment type="similarity">
    <text evidence="2">Belongs to the plexin family.</text>
</comment>
<dbReference type="InterPro" id="IPR041019">
    <property type="entry name" value="TIG1_plexin"/>
</dbReference>
<organism evidence="14 15">
    <name type="scientific">Caenorhabditis tropicalis</name>
    <dbReference type="NCBI Taxonomy" id="1561998"/>
    <lineage>
        <taxon>Eukaryota</taxon>
        <taxon>Metazoa</taxon>
        <taxon>Ecdysozoa</taxon>
        <taxon>Nematoda</taxon>
        <taxon>Chromadorea</taxon>
        <taxon>Rhabditida</taxon>
        <taxon>Rhabditina</taxon>
        <taxon>Rhabditomorpha</taxon>
        <taxon>Rhabditoidea</taxon>
        <taxon>Rhabditidae</taxon>
        <taxon>Peloderinae</taxon>
        <taxon>Caenorhabditis</taxon>
    </lineage>
</organism>
<keyword evidence="8" id="KW-0472">Membrane</keyword>
<dbReference type="STRING" id="1561998.A0A1I7UZ73"/>
<keyword evidence="7" id="KW-1133">Transmembrane helix</keyword>
<keyword evidence="6" id="KW-0524">Neurogenesis</keyword>
<dbReference type="eggNOG" id="KOG3610">
    <property type="taxonomic scope" value="Eukaryota"/>
</dbReference>
<dbReference type="SMART" id="SM00429">
    <property type="entry name" value="IPT"/>
    <property type="match status" value="2"/>
</dbReference>
<evidence type="ECO:0000256" key="4">
    <source>
        <dbReference type="ARBA" id="ARBA00022729"/>
    </source>
</evidence>
<dbReference type="InterPro" id="IPR001627">
    <property type="entry name" value="Semap_dom"/>
</dbReference>
<dbReference type="CDD" id="cd11236">
    <property type="entry name" value="Sema_plexin_like"/>
    <property type="match status" value="1"/>
</dbReference>
<keyword evidence="4 12" id="KW-0732">Signal</keyword>
<evidence type="ECO:0000256" key="1">
    <source>
        <dbReference type="ARBA" id="ARBA00004251"/>
    </source>
</evidence>
<evidence type="ECO:0000256" key="2">
    <source>
        <dbReference type="ARBA" id="ARBA00010297"/>
    </source>
</evidence>
<evidence type="ECO:0000256" key="9">
    <source>
        <dbReference type="ARBA" id="ARBA00023157"/>
    </source>
</evidence>
<reference evidence="15" key="1">
    <citation type="submission" date="2016-11" db="UniProtKB">
        <authorList>
            <consortium name="WormBaseParasite"/>
        </authorList>
    </citation>
    <scope>IDENTIFICATION</scope>
</reference>
<dbReference type="InterPro" id="IPR015943">
    <property type="entry name" value="WD40/YVTN_repeat-like_dom_sf"/>
</dbReference>
<name>A0A1I7UZ73_9PELO</name>
<dbReference type="PANTHER" id="PTHR22625">
    <property type="entry name" value="PLEXIN"/>
    <property type="match status" value="1"/>
</dbReference>
<dbReference type="PANTHER" id="PTHR22625:SF70">
    <property type="entry name" value="PLEXIN A, ISOFORM A"/>
    <property type="match status" value="1"/>
</dbReference>
<dbReference type="CDD" id="cd01180">
    <property type="entry name" value="IPT_plexin_repeat1"/>
    <property type="match status" value="1"/>
</dbReference>
<evidence type="ECO:0000256" key="3">
    <source>
        <dbReference type="ARBA" id="ARBA00022692"/>
    </source>
</evidence>
<keyword evidence="5" id="KW-0677">Repeat</keyword>
<dbReference type="GO" id="GO:0002116">
    <property type="term" value="C:semaphorin receptor complex"/>
    <property type="evidence" value="ECO:0007669"/>
    <property type="project" value="TreeGrafter"/>
</dbReference>
<dbReference type="GO" id="GO:0005886">
    <property type="term" value="C:plasma membrane"/>
    <property type="evidence" value="ECO:0007669"/>
    <property type="project" value="UniProtKB-SubCell"/>
</dbReference>
<keyword evidence="10" id="KW-0325">Glycoprotein</keyword>
<dbReference type="SUPFAM" id="SSF103575">
    <property type="entry name" value="Plexin repeat"/>
    <property type="match status" value="2"/>
</dbReference>
<dbReference type="InterPro" id="IPR036352">
    <property type="entry name" value="Semap_dom_sf"/>
</dbReference>